<evidence type="ECO:0000313" key="3">
    <source>
        <dbReference type="Proteomes" id="UP000192566"/>
    </source>
</evidence>
<comment type="caution">
    <text evidence="2">The sequence shown here is derived from an EMBL/GenBank/DDBJ whole genome shotgun (WGS) entry which is preliminary data.</text>
</comment>
<dbReference type="Proteomes" id="UP000192566">
    <property type="component" value="Unassembled WGS sequence"/>
</dbReference>
<evidence type="ECO:0000313" key="2">
    <source>
        <dbReference type="EMBL" id="ORA71699.1"/>
    </source>
</evidence>
<organism evidence="2 3">
    <name type="scientific">Mycobacterium heidelbergense</name>
    <dbReference type="NCBI Taxonomy" id="53376"/>
    <lineage>
        <taxon>Bacteria</taxon>
        <taxon>Bacillati</taxon>
        <taxon>Actinomycetota</taxon>
        <taxon>Actinomycetes</taxon>
        <taxon>Mycobacteriales</taxon>
        <taxon>Mycobacteriaceae</taxon>
        <taxon>Mycobacterium</taxon>
        <taxon>Mycobacterium simiae complex</taxon>
    </lineage>
</organism>
<keyword evidence="1" id="KW-0472">Membrane</keyword>
<reference evidence="2 3" key="1">
    <citation type="submission" date="2017-02" db="EMBL/GenBank/DDBJ databases">
        <title>The new phylogeny of genus Mycobacterium.</title>
        <authorList>
            <person name="Tortoli E."/>
            <person name="Trovato A."/>
            <person name="Cirillo D.M."/>
        </authorList>
    </citation>
    <scope>NUCLEOTIDE SEQUENCE [LARGE SCALE GENOMIC DNA]</scope>
    <source>
        <strain evidence="2 3">DSM 44471</strain>
    </source>
</reference>
<gene>
    <name evidence="2" type="ORF">BST25_16165</name>
</gene>
<feature type="transmembrane region" description="Helical" evidence="1">
    <location>
        <begin position="43"/>
        <end position="62"/>
    </location>
</feature>
<keyword evidence="1" id="KW-1133">Transmembrane helix</keyword>
<accession>A0A1X0DHQ9</accession>
<dbReference type="AlphaFoldDB" id="A0A1X0DHQ9"/>
<protein>
    <submittedName>
        <fullName evidence="2">Uncharacterized protein</fullName>
    </submittedName>
</protein>
<sequence length="63" mass="6818">MLSKKAVFKAPEFKAAALALMLLVMPRVLVFKAATLALRLLPMPAKAAALALILFVIPWRAAE</sequence>
<keyword evidence="3" id="KW-1185">Reference proteome</keyword>
<keyword evidence="1" id="KW-0812">Transmembrane</keyword>
<proteinExistence type="predicted"/>
<evidence type="ECO:0000256" key="1">
    <source>
        <dbReference type="SAM" id="Phobius"/>
    </source>
</evidence>
<dbReference type="EMBL" id="MVHR01000024">
    <property type="protein sequence ID" value="ORA71699.1"/>
    <property type="molecule type" value="Genomic_DNA"/>
</dbReference>
<name>A0A1X0DHQ9_MYCHE</name>